<protein>
    <submittedName>
        <fullName evidence="4">6-phosphogluconolactonase</fullName>
    </submittedName>
</protein>
<organism evidence="4 5">
    <name type="scientific">Paraburkholderia fungorum</name>
    <dbReference type="NCBI Taxonomy" id="134537"/>
    <lineage>
        <taxon>Bacteria</taxon>
        <taxon>Pseudomonadati</taxon>
        <taxon>Pseudomonadota</taxon>
        <taxon>Betaproteobacteria</taxon>
        <taxon>Burkholderiales</taxon>
        <taxon>Burkholderiaceae</taxon>
        <taxon>Paraburkholderia</taxon>
    </lineage>
</organism>
<gene>
    <name evidence="4" type="ORF">SAMN05443245_6295</name>
</gene>
<evidence type="ECO:0000256" key="3">
    <source>
        <dbReference type="SAM" id="MobiDB-lite"/>
    </source>
</evidence>
<dbReference type="Proteomes" id="UP000183487">
    <property type="component" value="Unassembled WGS sequence"/>
</dbReference>
<evidence type="ECO:0000313" key="4">
    <source>
        <dbReference type="EMBL" id="SDR48880.1"/>
    </source>
</evidence>
<accession>A0A1H1JG13</accession>
<reference evidence="5" key="1">
    <citation type="submission" date="2016-10" db="EMBL/GenBank/DDBJ databases">
        <authorList>
            <person name="Varghese N."/>
        </authorList>
    </citation>
    <scope>NUCLEOTIDE SEQUENCE [LARGE SCALE GENOMIC DNA]</scope>
    <source>
        <strain evidence="5">GAS106B</strain>
    </source>
</reference>
<dbReference type="EMBL" id="FNKP01000003">
    <property type="protein sequence ID" value="SDR48880.1"/>
    <property type="molecule type" value="Genomic_DNA"/>
</dbReference>
<dbReference type="Pfam" id="PF10282">
    <property type="entry name" value="Lactonase"/>
    <property type="match status" value="1"/>
</dbReference>
<comment type="similarity">
    <text evidence="1">Belongs to the cycloisomerase 2 family.</text>
</comment>
<sequence>MAKTFVFISNARDGDISGYVLDRERKSLSPVSRTKASPMVMPIAIDPDTATLHAAVRRAPYALLSYRIDRTTGDLTPLASIPVANSLVNLSFDMSGRWLLGASYGANLLASFQIDAEGCLQGDPASTLAGGDKPHAIVPDRHTDLAFVPYLGDDRIHAYRFDAAHGRFAEQPEYSLDAPAGSGPRHASMSADGRFLYVLCELLGTVIVFERTSPDAPFVELQRVESIPAAAGMVPGRARPPSGVAPGPDDTPDPDSIYCADIHMTPDGRFLYTSERSHGLLSHFSIDPSTGRIELIDTLETVASPRSFAIDPAGEFAIVAGQNDSRVALYAIERASGRLKLLEHVDGGGDANWVAIASFA</sequence>
<dbReference type="PANTHER" id="PTHR30344">
    <property type="entry name" value="6-PHOSPHOGLUCONOLACTONASE-RELATED"/>
    <property type="match status" value="1"/>
</dbReference>
<proteinExistence type="inferred from homology"/>
<evidence type="ECO:0000313" key="5">
    <source>
        <dbReference type="Proteomes" id="UP000183487"/>
    </source>
</evidence>
<feature type="region of interest" description="Disordered" evidence="3">
    <location>
        <begin position="232"/>
        <end position="251"/>
    </location>
</feature>
<dbReference type="InterPro" id="IPR050282">
    <property type="entry name" value="Cycloisomerase_2"/>
</dbReference>
<dbReference type="GO" id="GO:0005829">
    <property type="term" value="C:cytosol"/>
    <property type="evidence" value="ECO:0007669"/>
    <property type="project" value="TreeGrafter"/>
</dbReference>
<dbReference type="Gene3D" id="2.130.10.10">
    <property type="entry name" value="YVTN repeat-like/Quinoprotein amine dehydrogenase"/>
    <property type="match status" value="1"/>
</dbReference>
<dbReference type="InterPro" id="IPR019405">
    <property type="entry name" value="Lactonase_7-beta_prop"/>
</dbReference>
<dbReference type="PANTHER" id="PTHR30344:SF1">
    <property type="entry name" value="6-PHOSPHOGLUCONOLACTONASE"/>
    <property type="match status" value="1"/>
</dbReference>
<evidence type="ECO:0000256" key="1">
    <source>
        <dbReference type="ARBA" id="ARBA00005564"/>
    </source>
</evidence>
<dbReference type="GO" id="GO:0017057">
    <property type="term" value="F:6-phosphogluconolactonase activity"/>
    <property type="evidence" value="ECO:0007669"/>
    <property type="project" value="TreeGrafter"/>
</dbReference>
<keyword evidence="5" id="KW-1185">Reference proteome</keyword>
<dbReference type="InterPro" id="IPR015943">
    <property type="entry name" value="WD40/YVTN_repeat-like_dom_sf"/>
</dbReference>
<keyword evidence="2" id="KW-0313">Glucose metabolism</keyword>
<dbReference type="SUPFAM" id="SSF51004">
    <property type="entry name" value="C-terminal (heme d1) domain of cytochrome cd1-nitrite reductase"/>
    <property type="match status" value="1"/>
</dbReference>
<dbReference type="InterPro" id="IPR011048">
    <property type="entry name" value="Haem_d1_sf"/>
</dbReference>
<evidence type="ECO:0000256" key="2">
    <source>
        <dbReference type="ARBA" id="ARBA00022526"/>
    </source>
</evidence>
<name>A0A1H1JG13_9BURK</name>
<dbReference type="RefSeq" id="WP_074771514.1">
    <property type="nucleotide sequence ID" value="NZ_FNKP01000003.1"/>
</dbReference>
<keyword evidence="2" id="KW-0119">Carbohydrate metabolism</keyword>
<dbReference type="AlphaFoldDB" id="A0A1H1JG13"/>
<dbReference type="GO" id="GO:0006006">
    <property type="term" value="P:glucose metabolic process"/>
    <property type="evidence" value="ECO:0007669"/>
    <property type="project" value="UniProtKB-KW"/>
</dbReference>